<evidence type="ECO:0000256" key="1">
    <source>
        <dbReference type="SAM" id="MobiDB-lite"/>
    </source>
</evidence>
<dbReference type="VEuPathDB" id="AmoebaDB:NfTy_077210"/>
<accession>A0A6A5BPB1</accession>
<dbReference type="Proteomes" id="UP000444721">
    <property type="component" value="Unassembled WGS sequence"/>
</dbReference>
<reference evidence="2 3" key="1">
    <citation type="journal article" date="2019" name="Sci. Rep.">
        <title>Nanopore sequencing improves the draft genome of the human pathogenic amoeba Naegleria fowleri.</title>
        <authorList>
            <person name="Liechti N."/>
            <person name="Schurch N."/>
            <person name="Bruggmann R."/>
            <person name="Wittwer M."/>
        </authorList>
    </citation>
    <scope>NUCLEOTIDE SEQUENCE [LARGE SCALE GENOMIC DNA]</scope>
    <source>
        <strain evidence="2 3">ATCC 30894</strain>
    </source>
</reference>
<dbReference type="OMA" id="KEREMFD"/>
<dbReference type="OrthoDB" id="10338482at2759"/>
<evidence type="ECO:0000313" key="2">
    <source>
        <dbReference type="EMBL" id="KAF0974769.1"/>
    </source>
</evidence>
<dbReference type="VEuPathDB" id="AmoebaDB:FDP41_006243"/>
<dbReference type="GeneID" id="68113461"/>
<organism evidence="2 3">
    <name type="scientific">Naegleria fowleri</name>
    <name type="common">Brain eating amoeba</name>
    <dbReference type="NCBI Taxonomy" id="5763"/>
    <lineage>
        <taxon>Eukaryota</taxon>
        <taxon>Discoba</taxon>
        <taxon>Heterolobosea</taxon>
        <taxon>Tetramitia</taxon>
        <taxon>Eutetramitia</taxon>
        <taxon>Vahlkampfiidae</taxon>
        <taxon>Naegleria</taxon>
    </lineage>
</organism>
<feature type="region of interest" description="Disordered" evidence="1">
    <location>
        <begin position="1"/>
        <end position="69"/>
    </location>
</feature>
<feature type="compositionally biased region" description="Low complexity" evidence="1">
    <location>
        <begin position="1"/>
        <end position="12"/>
    </location>
</feature>
<evidence type="ECO:0000313" key="3">
    <source>
        <dbReference type="Proteomes" id="UP000444721"/>
    </source>
</evidence>
<dbReference type="RefSeq" id="XP_044559482.1">
    <property type="nucleotide sequence ID" value="XM_044709857.1"/>
</dbReference>
<keyword evidence="3" id="KW-1185">Reference proteome</keyword>
<protein>
    <submittedName>
        <fullName evidence="2">Uncharacterized protein</fullName>
    </submittedName>
</protein>
<proteinExistence type="predicted"/>
<gene>
    <name evidence="2" type="ORF">FDP41_006243</name>
</gene>
<comment type="caution">
    <text evidence="2">The sequence shown here is derived from an EMBL/GenBank/DDBJ whole genome shotgun (WGS) entry which is preliminary data.</text>
</comment>
<sequence length="222" mass="24662">MGCDQSKQQDVSSSKREKTNTAANNNQTSGHAPTNQTTPSANQNNQNTLHSNPLTAKTGNQLNDDPTVAKSVAESWTDFRMKEREMFDKILNKTTKKFIYVSHSPNLMGGGDYDNMYNGEEEEPENEERMKQVDKLLKDSNIFSVPMSDSIDNQGVIEYIIKTSSNTNTSDQTSTNHDDSDIALMKRIEELTVNALKNVNINEQLIGGELVVQLPTLGAESE</sequence>
<dbReference type="VEuPathDB" id="AmoebaDB:NF0020830"/>
<feature type="compositionally biased region" description="Polar residues" evidence="1">
    <location>
        <begin position="20"/>
        <end position="64"/>
    </location>
</feature>
<dbReference type="AlphaFoldDB" id="A0A6A5BPB1"/>
<dbReference type="EMBL" id="VFQX01000051">
    <property type="protein sequence ID" value="KAF0974769.1"/>
    <property type="molecule type" value="Genomic_DNA"/>
</dbReference>
<name>A0A6A5BPB1_NAEFO</name>